<dbReference type="HAMAP" id="MF_01659">
    <property type="entry name" value="MenD"/>
    <property type="match status" value="1"/>
</dbReference>
<dbReference type="GO" id="GO:0009234">
    <property type="term" value="P:menaquinone biosynthetic process"/>
    <property type="evidence" value="ECO:0007669"/>
    <property type="project" value="UniProtKB-UniRule"/>
</dbReference>
<sequence>MYSSKKNVNILTSLLLSHGIHTAVVCPGSRNSPIVHNLLETNEITCYPVTDERSAGFIAIGISEAINAPVVVCVTSGSALLNLSPAVAEAYYRNIPIIIISADRPQQWIGQSDGQTLKQANALKPNVRKHINISEPRTEEELWYCNRLVNEALNATVSYGGGPVHINVPLSEPLYEYNITQLPKERYIFLGTAVSDTDKLELLANELSRASKPLIVIGQLDADVAEALSADIAKIHEHYVLLQDNLSSGGNPYAQHLDAVLTRIDNDTTFLPDFIVYIGGTIVSKRLKQYLRKARGITSVLIDEHGEVRDVFMNLSWVIQAYPALFVHLLAAHSKQHKVNNYYQQWLTVRKAVAEQAESYLPAYSQMLAVKLFHTYLYTYKGKHSLFYANSSAVRLGNIYSQEYIHVNRGVNGIEGSLSVAVGYSLKDSEAEQVYCVIGDLSFFYDNNALWNICSKRLLKVLLLNNGGGGIFYQMKDPKKSPYCEEYIAASHHTSAEGICHSYGLQYLSAHNEEELREQMQRFVTNTEGAVLLEVFTNPNNDAQVMNEYFQCIL</sequence>
<feature type="domain" description="Menaquinone biosynthesis protein MenD middle" evidence="10">
    <location>
        <begin position="209"/>
        <end position="359"/>
    </location>
</feature>
<dbReference type="RefSeq" id="WP_008448857.1">
    <property type="nucleotide sequence ID" value="NZ_JRNU01000002.1"/>
</dbReference>
<name>A0A096D6D9_9BACT</name>
<comment type="cofactor">
    <cofactor evidence="7">
        <name>thiamine diphosphate</name>
        <dbReference type="ChEBI" id="CHEBI:58937"/>
    </cofactor>
    <text evidence="7">Binds 1 thiamine pyrophosphate per subunit.</text>
</comment>
<dbReference type="PANTHER" id="PTHR42916:SF1">
    <property type="entry name" value="PROTEIN PHYLLO, CHLOROPLASTIC"/>
    <property type="match status" value="1"/>
</dbReference>
<dbReference type="InterPro" id="IPR029035">
    <property type="entry name" value="DHS-like_NAD/FAD-binding_dom"/>
</dbReference>
<dbReference type="EC" id="2.2.1.9" evidence="7"/>
<keyword evidence="12" id="KW-1185">Reference proteome</keyword>
<dbReference type="PANTHER" id="PTHR42916">
    <property type="entry name" value="2-SUCCINYL-5-ENOLPYRUVYL-6-HYDROXY-3-CYCLOHEXENE-1-CARBOXYLATE SYNTHASE"/>
    <property type="match status" value="1"/>
</dbReference>
<evidence type="ECO:0000256" key="5">
    <source>
        <dbReference type="ARBA" id="ARBA00023052"/>
    </source>
</evidence>
<evidence type="ECO:0000313" key="11">
    <source>
        <dbReference type="EMBL" id="KGF53129.1"/>
    </source>
</evidence>
<keyword evidence="4 7" id="KW-0460">Magnesium</keyword>
<gene>
    <name evidence="7" type="primary">menD</name>
    <name evidence="11" type="ORF">HMPREF9302_00980</name>
</gene>
<keyword evidence="6 7" id="KW-0464">Manganese</keyword>
<comment type="catalytic activity">
    <reaction evidence="7">
        <text>isochorismate + 2-oxoglutarate + H(+) = 5-enolpyruvoyl-6-hydroxy-2-succinyl-cyclohex-3-ene-1-carboxylate + CO2</text>
        <dbReference type="Rhea" id="RHEA:25593"/>
        <dbReference type="ChEBI" id="CHEBI:15378"/>
        <dbReference type="ChEBI" id="CHEBI:16526"/>
        <dbReference type="ChEBI" id="CHEBI:16810"/>
        <dbReference type="ChEBI" id="CHEBI:29780"/>
        <dbReference type="ChEBI" id="CHEBI:58818"/>
        <dbReference type="EC" id="2.2.1.9"/>
    </reaction>
</comment>
<keyword evidence="3 7" id="KW-0479">Metal-binding</keyword>
<evidence type="ECO:0000256" key="6">
    <source>
        <dbReference type="ARBA" id="ARBA00023211"/>
    </source>
</evidence>
<organism evidence="11 12">
    <name type="scientific">Prevotella amnii DNF00058</name>
    <dbReference type="NCBI Taxonomy" id="1401066"/>
    <lineage>
        <taxon>Bacteria</taxon>
        <taxon>Pseudomonadati</taxon>
        <taxon>Bacteroidota</taxon>
        <taxon>Bacteroidia</taxon>
        <taxon>Bacteroidales</taxon>
        <taxon>Prevotellaceae</taxon>
        <taxon>Prevotella</taxon>
    </lineage>
</organism>
<dbReference type="UniPathway" id="UPA01057">
    <property type="reaction ID" value="UER00164"/>
</dbReference>
<dbReference type="SUPFAM" id="SSF52518">
    <property type="entry name" value="Thiamin diphosphate-binding fold (THDP-binding)"/>
    <property type="match status" value="2"/>
</dbReference>
<dbReference type="Gene3D" id="3.40.50.1220">
    <property type="entry name" value="TPP-binding domain"/>
    <property type="match status" value="1"/>
</dbReference>
<dbReference type="InterPro" id="IPR032264">
    <property type="entry name" value="MenD_middle"/>
</dbReference>
<proteinExistence type="inferred from homology"/>
<feature type="domain" description="Thiamine pyrophosphate enzyme N-terminal TPP-binding" evidence="9">
    <location>
        <begin position="10"/>
        <end position="119"/>
    </location>
</feature>
<comment type="caution">
    <text evidence="11">The sequence shown here is derived from an EMBL/GenBank/DDBJ whole genome shotgun (WGS) entry which is preliminary data.</text>
</comment>
<comment type="similarity">
    <text evidence="7">Belongs to the TPP enzyme family. MenD subfamily.</text>
</comment>
<dbReference type="NCBIfam" id="TIGR00173">
    <property type="entry name" value="menD"/>
    <property type="match status" value="1"/>
</dbReference>
<evidence type="ECO:0000256" key="1">
    <source>
        <dbReference type="ARBA" id="ARBA00022428"/>
    </source>
</evidence>
<reference evidence="11 12" key="1">
    <citation type="submission" date="2014-07" db="EMBL/GenBank/DDBJ databases">
        <authorList>
            <person name="McCorrison J."/>
            <person name="Sanka R."/>
            <person name="Torralba M."/>
            <person name="Gillis M."/>
            <person name="Haft D.H."/>
            <person name="Methe B."/>
            <person name="Sutton G."/>
            <person name="Nelson K.E."/>
        </authorList>
    </citation>
    <scope>NUCLEOTIDE SEQUENCE [LARGE SCALE GENOMIC DNA]</scope>
    <source>
        <strain evidence="11 12">DNF00058</strain>
    </source>
</reference>
<comment type="pathway">
    <text evidence="7">Quinol/quinone metabolism; menaquinone biosynthesis.</text>
</comment>
<comment type="function">
    <text evidence="7">Catalyzes the thiamine diphosphate-dependent decarboxylation of 2-oxoglutarate and the subsequent addition of the resulting succinic semialdehyde-thiamine pyrophosphate anion to isochorismate to yield 2-succinyl-5-enolpyruvyl-6-hydroxy-3-cyclohexene-1-carboxylate (SEPHCHC).</text>
</comment>
<comment type="cofactor">
    <cofactor evidence="7">
        <name>Mg(2+)</name>
        <dbReference type="ChEBI" id="CHEBI:18420"/>
    </cofactor>
    <cofactor evidence="7">
        <name>Mn(2+)</name>
        <dbReference type="ChEBI" id="CHEBI:29035"/>
    </cofactor>
</comment>
<protein>
    <recommendedName>
        <fullName evidence="7">2-succinyl-5-enolpyruvyl-6-hydroxy-3-cyclohexene-1-carboxylate synthase</fullName>
        <shortName evidence="7">SEPHCHC synthase</shortName>
        <ecNumber evidence="7">2.2.1.9</ecNumber>
    </recommendedName>
    <alternativeName>
        <fullName evidence="7">Menaquinone biosynthesis protein MenD</fullName>
    </alternativeName>
</protein>
<dbReference type="GO" id="GO:0070204">
    <property type="term" value="F:2-succinyl-5-enolpyruvyl-6-hydroxy-3-cyclohexene-1-carboxylic-acid synthase activity"/>
    <property type="evidence" value="ECO:0007669"/>
    <property type="project" value="UniProtKB-UniRule"/>
</dbReference>
<dbReference type="UniPathway" id="UPA00079"/>
<evidence type="ECO:0000313" key="12">
    <source>
        <dbReference type="Proteomes" id="UP000029614"/>
    </source>
</evidence>
<evidence type="ECO:0000259" key="8">
    <source>
        <dbReference type="Pfam" id="PF02775"/>
    </source>
</evidence>
<evidence type="ECO:0000256" key="4">
    <source>
        <dbReference type="ARBA" id="ARBA00022842"/>
    </source>
</evidence>
<accession>A0A096D6D9</accession>
<feature type="domain" description="Thiamine pyrophosphate enzyme TPP-binding" evidence="8">
    <location>
        <begin position="402"/>
        <end position="535"/>
    </location>
</feature>
<dbReference type="Gene3D" id="3.40.50.970">
    <property type="match status" value="2"/>
</dbReference>
<evidence type="ECO:0000256" key="3">
    <source>
        <dbReference type="ARBA" id="ARBA00022723"/>
    </source>
</evidence>
<comment type="subunit">
    <text evidence="7">Homodimer.</text>
</comment>
<evidence type="ECO:0000256" key="7">
    <source>
        <dbReference type="HAMAP-Rule" id="MF_01659"/>
    </source>
</evidence>
<dbReference type="SUPFAM" id="SSF52467">
    <property type="entry name" value="DHS-like NAD/FAD-binding domain"/>
    <property type="match status" value="1"/>
</dbReference>
<dbReference type="GO" id="GO:0030976">
    <property type="term" value="F:thiamine pyrophosphate binding"/>
    <property type="evidence" value="ECO:0007669"/>
    <property type="project" value="UniProtKB-UniRule"/>
</dbReference>
<dbReference type="InterPro" id="IPR029061">
    <property type="entry name" value="THDP-binding"/>
</dbReference>
<dbReference type="PIRSF" id="PIRSF004983">
    <property type="entry name" value="MenD"/>
    <property type="match status" value="1"/>
</dbReference>
<dbReference type="Pfam" id="PF16582">
    <property type="entry name" value="TPP_enzyme_M_2"/>
    <property type="match status" value="1"/>
</dbReference>
<dbReference type="InterPro" id="IPR004433">
    <property type="entry name" value="MenaQ_synth_MenD"/>
</dbReference>
<dbReference type="InterPro" id="IPR012001">
    <property type="entry name" value="Thiamin_PyroP_enz_TPP-bd_dom"/>
</dbReference>
<keyword evidence="2 7" id="KW-0808">Transferase</keyword>
<keyword evidence="1 7" id="KW-0474">Menaquinone biosynthesis</keyword>
<dbReference type="AlphaFoldDB" id="A0A096D6D9"/>
<dbReference type="EMBL" id="JRNU01000002">
    <property type="protein sequence ID" value="KGF53129.1"/>
    <property type="molecule type" value="Genomic_DNA"/>
</dbReference>
<dbReference type="Pfam" id="PF02776">
    <property type="entry name" value="TPP_enzyme_N"/>
    <property type="match status" value="1"/>
</dbReference>
<dbReference type="Pfam" id="PF02775">
    <property type="entry name" value="TPP_enzyme_C"/>
    <property type="match status" value="1"/>
</dbReference>
<dbReference type="InterPro" id="IPR011766">
    <property type="entry name" value="TPP_enzyme_TPP-bd"/>
</dbReference>
<dbReference type="Proteomes" id="UP000029614">
    <property type="component" value="Unassembled WGS sequence"/>
</dbReference>
<keyword evidence="5 7" id="KW-0786">Thiamine pyrophosphate</keyword>
<dbReference type="GO" id="GO:0000287">
    <property type="term" value="F:magnesium ion binding"/>
    <property type="evidence" value="ECO:0007669"/>
    <property type="project" value="UniProtKB-UniRule"/>
</dbReference>
<evidence type="ECO:0000259" key="10">
    <source>
        <dbReference type="Pfam" id="PF16582"/>
    </source>
</evidence>
<dbReference type="GO" id="GO:0030145">
    <property type="term" value="F:manganese ion binding"/>
    <property type="evidence" value="ECO:0007669"/>
    <property type="project" value="UniProtKB-UniRule"/>
</dbReference>
<evidence type="ECO:0000259" key="9">
    <source>
        <dbReference type="Pfam" id="PF02776"/>
    </source>
</evidence>
<dbReference type="CDD" id="cd07037">
    <property type="entry name" value="TPP_PYR_MenD"/>
    <property type="match status" value="1"/>
</dbReference>
<dbReference type="OrthoDB" id="9791859at2"/>
<evidence type="ECO:0000256" key="2">
    <source>
        <dbReference type="ARBA" id="ARBA00022679"/>
    </source>
</evidence>
<comment type="pathway">
    <text evidence="7">Quinol/quinone metabolism; 1,4-dihydroxy-2-naphthoate biosynthesis; 1,4-dihydroxy-2-naphthoate from chorismate: step 2/7.</text>
</comment>